<feature type="region of interest" description="Disordered" evidence="1">
    <location>
        <begin position="109"/>
        <end position="147"/>
    </location>
</feature>
<dbReference type="AlphaFoldDB" id="A0AAV7EM55"/>
<proteinExistence type="predicted"/>
<keyword evidence="3" id="KW-1185">Reference proteome</keyword>
<protein>
    <submittedName>
        <fullName evidence="2">Uncharacterized protein</fullName>
    </submittedName>
</protein>
<dbReference type="EMBL" id="JAINDJ010000004">
    <property type="protein sequence ID" value="KAG9449910.1"/>
    <property type="molecule type" value="Genomic_DNA"/>
</dbReference>
<name>A0AAV7EM55_ARIFI</name>
<reference evidence="2 3" key="1">
    <citation type="submission" date="2021-07" db="EMBL/GenBank/DDBJ databases">
        <title>The Aristolochia fimbriata genome: insights into angiosperm evolution, floral development and chemical biosynthesis.</title>
        <authorList>
            <person name="Jiao Y."/>
        </authorList>
    </citation>
    <scope>NUCLEOTIDE SEQUENCE [LARGE SCALE GENOMIC DNA]</scope>
    <source>
        <strain evidence="2">IBCAS-2021</strain>
        <tissue evidence="2">Leaf</tissue>
    </source>
</reference>
<accession>A0AAV7EM55</accession>
<organism evidence="2 3">
    <name type="scientific">Aristolochia fimbriata</name>
    <name type="common">White veined hardy Dutchman's pipe vine</name>
    <dbReference type="NCBI Taxonomy" id="158543"/>
    <lineage>
        <taxon>Eukaryota</taxon>
        <taxon>Viridiplantae</taxon>
        <taxon>Streptophyta</taxon>
        <taxon>Embryophyta</taxon>
        <taxon>Tracheophyta</taxon>
        <taxon>Spermatophyta</taxon>
        <taxon>Magnoliopsida</taxon>
        <taxon>Magnoliidae</taxon>
        <taxon>Piperales</taxon>
        <taxon>Aristolochiaceae</taxon>
        <taxon>Aristolochia</taxon>
    </lineage>
</organism>
<dbReference type="Proteomes" id="UP000825729">
    <property type="component" value="Unassembled WGS sequence"/>
</dbReference>
<sequence length="147" mass="16857">MMYNVLGWNPRMDRISIWMSFTCNGQLMYIPVLDDISLESGLGIVKHGFQTMLVLFLKRDIYSYEMDNRRSLSNLGGTGEGALIEFGGRAPAERDERVEWPIVEFILEERESSEDPNDISSGEDVWPNPITDEIEEEEEVEIPLPNI</sequence>
<comment type="caution">
    <text evidence="2">The sequence shown here is derived from an EMBL/GenBank/DDBJ whole genome shotgun (WGS) entry which is preliminary data.</text>
</comment>
<feature type="compositionally biased region" description="Acidic residues" evidence="1">
    <location>
        <begin position="132"/>
        <end position="141"/>
    </location>
</feature>
<evidence type="ECO:0000256" key="1">
    <source>
        <dbReference type="SAM" id="MobiDB-lite"/>
    </source>
</evidence>
<evidence type="ECO:0000313" key="3">
    <source>
        <dbReference type="Proteomes" id="UP000825729"/>
    </source>
</evidence>
<gene>
    <name evidence="2" type="ORF">H6P81_009875</name>
</gene>
<evidence type="ECO:0000313" key="2">
    <source>
        <dbReference type="EMBL" id="KAG9449910.1"/>
    </source>
</evidence>